<name>A0ACB8UAJ9_9APHY</name>
<evidence type="ECO:0000313" key="1">
    <source>
        <dbReference type="EMBL" id="KAI0091196.1"/>
    </source>
</evidence>
<organism evidence="1 2">
    <name type="scientific">Irpex rosettiformis</name>
    <dbReference type="NCBI Taxonomy" id="378272"/>
    <lineage>
        <taxon>Eukaryota</taxon>
        <taxon>Fungi</taxon>
        <taxon>Dikarya</taxon>
        <taxon>Basidiomycota</taxon>
        <taxon>Agaricomycotina</taxon>
        <taxon>Agaricomycetes</taxon>
        <taxon>Polyporales</taxon>
        <taxon>Irpicaceae</taxon>
        <taxon>Irpex</taxon>
    </lineage>
</organism>
<proteinExistence type="predicted"/>
<sequence>MFDIHLSIHTPADSPLYILQLHATLFNFIVNVLEVIAHARISRNILYSNLSRLPFSVTVFFAVFRFFFFPSMFIHRLK</sequence>
<gene>
    <name evidence="1" type="ORF">BDY19DRAFT_688943</name>
</gene>
<dbReference type="EMBL" id="MU274906">
    <property type="protein sequence ID" value="KAI0091196.1"/>
    <property type="molecule type" value="Genomic_DNA"/>
</dbReference>
<reference evidence="1" key="1">
    <citation type="journal article" date="2021" name="Environ. Microbiol.">
        <title>Gene family expansions and transcriptome signatures uncover fungal adaptations to wood decay.</title>
        <authorList>
            <person name="Hage H."/>
            <person name="Miyauchi S."/>
            <person name="Viragh M."/>
            <person name="Drula E."/>
            <person name="Min B."/>
            <person name="Chaduli D."/>
            <person name="Navarro D."/>
            <person name="Favel A."/>
            <person name="Norest M."/>
            <person name="Lesage-Meessen L."/>
            <person name="Balint B."/>
            <person name="Merenyi Z."/>
            <person name="de Eugenio L."/>
            <person name="Morin E."/>
            <person name="Martinez A.T."/>
            <person name="Baldrian P."/>
            <person name="Stursova M."/>
            <person name="Martinez M.J."/>
            <person name="Novotny C."/>
            <person name="Magnuson J.K."/>
            <person name="Spatafora J.W."/>
            <person name="Maurice S."/>
            <person name="Pangilinan J."/>
            <person name="Andreopoulos W."/>
            <person name="LaButti K."/>
            <person name="Hundley H."/>
            <person name="Na H."/>
            <person name="Kuo A."/>
            <person name="Barry K."/>
            <person name="Lipzen A."/>
            <person name="Henrissat B."/>
            <person name="Riley R."/>
            <person name="Ahrendt S."/>
            <person name="Nagy L.G."/>
            <person name="Grigoriev I.V."/>
            <person name="Martin F."/>
            <person name="Rosso M.N."/>
        </authorList>
    </citation>
    <scope>NUCLEOTIDE SEQUENCE</scope>
    <source>
        <strain evidence="1">CBS 384.51</strain>
    </source>
</reference>
<accession>A0ACB8UAJ9</accession>
<comment type="caution">
    <text evidence="1">The sequence shown here is derived from an EMBL/GenBank/DDBJ whole genome shotgun (WGS) entry which is preliminary data.</text>
</comment>
<keyword evidence="2" id="KW-1185">Reference proteome</keyword>
<protein>
    <submittedName>
        <fullName evidence="1">Uncharacterized protein</fullName>
    </submittedName>
</protein>
<dbReference type="Proteomes" id="UP001055072">
    <property type="component" value="Unassembled WGS sequence"/>
</dbReference>
<evidence type="ECO:0000313" key="2">
    <source>
        <dbReference type="Proteomes" id="UP001055072"/>
    </source>
</evidence>